<dbReference type="AlphaFoldDB" id="A0A6F8T7U5"/>
<gene>
    <name evidence="5" type="ORF">TUM19329_23970</name>
</gene>
<sequence>MIVFDEPEDCDYIFIDNDNRVHLLLPIIGGQEIAIDNTCESARELQTFFGTNSNSAENILRRYKDRLLNDISAIQSQKGISRCAYQDLMREKKQRLEQIEKYINLIGEIKDNYNTGINRLFTVGIPELPSTIHKIIKSANNAFVVRLSPHHPDPFTKFYDPLFSLMRNRSRYAIWGFKALTKGLGARLRSAFQPEDSTPLLINRKSPKEQVIQKVLSAIEDKNMNVPVEAREKKLNDLKIIIQNELVKIIPEITSLEKNRSGQTMDLNFMELMGINEHDVIEEWINTLIDSSLDPITWENPELCEILLGVENKGSVFYDPADKGISPEQLAELMSIRVQYLLAEINIYCKKNELSKANFGKFFDKEPHATQISRLVKEGLAQGQDIEPIIYGYVNNHLAALGLKTSLAVTQQAHITKKFTDNYRVIRDSPHFDEFLVIDPDKKGAIFSYKSRISCHFLDFFTLQTKGKYPLGDFENHAEALKSGTSNRLHHKNHIVSEGYETIKIFREEVIKLLAENKPNELLAFLIAKSPYGVPNYSMLSLETQNYISYNRNWPFIEQELLNTTTILANEKQDLLKLLSPNNVNRENLSAIVWSKYSSKLLFEVELNKVADGLIRMVHVYNKKRSRQWYKGFRDEVRIKQCEVLMQVGQEINSLLDCHPLSKEQILEKIVQSIETLNRINNEISLETSNRFQSTLQQEIKIFQAKLITLCELDSYEFISMNINMKIEEQLDKIRDPAVKDIVKTLPAHYHTDEGIMLFNTLNLEESMKVASYLNIEYRDLDRAVDKKTLLEHDIPLLFKEINLQLLLQLKEDASISQEVFERFIKLADTIPPELMTRKNIKAWSHAEVSEESDPAKLLAKVKETKPIDKLKFFNREPEKRPDDEPKSSAPQIGPFQ</sequence>
<evidence type="ECO:0000313" key="5">
    <source>
        <dbReference type="EMBL" id="BCA96036.1"/>
    </source>
</evidence>
<protein>
    <submittedName>
        <fullName evidence="5">Protein SdcA</fullName>
    </submittedName>
</protein>
<dbReference type="Pfam" id="PF18219">
    <property type="entry name" value="SidC_N"/>
    <property type="match status" value="1"/>
</dbReference>
<feature type="region of interest" description="Disordered" evidence="1">
    <location>
        <begin position="872"/>
        <end position="897"/>
    </location>
</feature>
<feature type="domain" description="SidC N-terminal" evidence="2">
    <location>
        <begin position="3"/>
        <end position="496"/>
    </location>
</feature>
<evidence type="ECO:0000256" key="1">
    <source>
        <dbReference type="SAM" id="MobiDB-lite"/>
    </source>
</evidence>
<organism evidence="5 6">
    <name type="scientific">Legionella antarctica</name>
    <dbReference type="NCBI Taxonomy" id="2708020"/>
    <lineage>
        <taxon>Bacteria</taxon>
        <taxon>Pseudomonadati</taxon>
        <taxon>Pseudomonadota</taxon>
        <taxon>Gammaproteobacteria</taxon>
        <taxon>Legionellales</taxon>
        <taxon>Legionellaceae</taxon>
        <taxon>Legionella</taxon>
    </lineage>
</organism>
<reference evidence="5" key="1">
    <citation type="journal article" date="2020" name="Microbiol. Resour. Announc.">
        <title>Complete Genome Sequence of Novel Psychrotolerant Legionella Strain TUM19329, Isolated from Antarctic Lake Sediment.</title>
        <authorList>
            <person name="Shimada S."/>
            <person name="Nakai R."/>
            <person name="Aoki K."/>
            <person name="Shimoeda N."/>
            <person name="Ohno G."/>
            <person name="Miyazaki Y."/>
            <person name="Kudoh S."/>
            <person name="Imura S."/>
            <person name="Watanabe K."/>
            <person name="Ishii Y."/>
            <person name="Tateda K."/>
        </authorList>
    </citation>
    <scope>NUCLEOTIDE SEQUENCE [LARGE SCALE GENOMIC DNA]</scope>
    <source>
        <strain evidence="5">TUM19329</strain>
    </source>
</reference>
<evidence type="ECO:0000259" key="4">
    <source>
        <dbReference type="Pfam" id="PF20892"/>
    </source>
</evidence>
<evidence type="ECO:0000259" key="3">
    <source>
        <dbReference type="Pfam" id="PF20875"/>
    </source>
</evidence>
<feature type="compositionally biased region" description="Basic and acidic residues" evidence="1">
    <location>
        <begin position="872"/>
        <end position="887"/>
    </location>
</feature>
<feature type="domain" description="SidC C-terminal" evidence="3">
    <location>
        <begin position="724"/>
        <end position="846"/>
    </location>
</feature>
<feature type="domain" description="SidC lipid-binding" evidence="4">
    <location>
        <begin position="596"/>
        <end position="722"/>
    </location>
</feature>
<proteinExistence type="predicted"/>
<dbReference type="EMBL" id="AP022839">
    <property type="protein sequence ID" value="BCA96036.1"/>
    <property type="molecule type" value="Genomic_DNA"/>
</dbReference>
<dbReference type="KEGG" id="lant:TUM19329_23970"/>
<evidence type="ECO:0000259" key="2">
    <source>
        <dbReference type="Pfam" id="PF18219"/>
    </source>
</evidence>
<dbReference type="InterPro" id="IPR041264">
    <property type="entry name" value="SidC_N"/>
</dbReference>
<dbReference type="Proteomes" id="UP000502894">
    <property type="component" value="Chromosome"/>
</dbReference>
<dbReference type="Pfam" id="PF20875">
    <property type="entry name" value="SidC_C"/>
    <property type="match status" value="1"/>
</dbReference>
<dbReference type="RefSeq" id="WP_173237471.1">
    <property type="nucleotide sequence ID" value="NZ_AP022839.1"/>
</dbReference>
<dbReference type="InterPro" id="IPR048699">
    <property type="entry name" value="SidC_lipid-bd"/>
</dbReference>
<evidence type="ECO:0000313" key="6">
    <source>
        <dbReference type="Proteomes" id="UP000502894"/>
    </source>
</evidence>
<dbReference type="InterPro" id="IPR048697">
    <property type="entry name" value="SidC_C"/>
</dbReference>
<keyword evidence="6" id="KW-1185">Reference proteome</keyword>
<accession>A0A6F8T7U5</accession>
<dbReference type="Pfam" id="PF20892">
    <property type="entry name" value="SidC_lipid-bd"/>
    <property type="match status" value="1"/>
</dbReference>
<name>A0A6F8T7U5_9GAMM</name>